<keyword evidence="3" id="KW-0539">Nucleus</keyword>
<evidence type="ECO:0000259" key="4">
    <source>
        <dbReference type="Pfam" id="PF04082"/>
    </source>
</evidence>
<evidence type="ECO:0000256" key="2">
    <source>
        <dbReference type="ARBA" id="ARBA00023163"/>
    </source>
</evidence>
<accession>A0ABR1H897</accession>
<keyword evidence="1" id="KW-0805">Transcription regulation</keyword>
<evidence type="ECO:0000313" key="5">
    <source>
        <dbReference type="EMBL" id="KAK7417269.1"/>
    </source>
</evidence>
<reference evidence="5 6" key="1">
    <citation type="journal article" date="2025" name="Microbiol. Resour. Announc.">
        <title>Draft genome sequences for Neonectria magnoliae and Neonectria punicea, canker pathogens of Liriodendron tulipifera and Acer saccharum in West Virginia.</title>
        <authorList>
            <person name="Petronek H.M."/>
            <person name="Kasson M.T."/>
            <person name="Metheny A.M."/>
            <person name="Stauder C.M."/>
            <person name="Lovett B."/>
            <person name="Lynch S.C."/>
            <person name="Garnas J.R."/>
            <person name="Kasson L.R."/>
            <person name="Stajich J.E."/>
        </authorList>
    </citation>
    <scope>NUCLEOTIDE SEQUENCE [LARGE SCALE GENOMIC DNA]</scope>
    <source>
        <strain evidence="5 6">NRRL 64653</strain>
    </source>
</reference>
<sequence length="245" mass="27468">MPNEGTSTDEHASLDGNYQLERIPWPKFMSYLRDIFSLDNDLPDDMNTSPPPPLNSVTIQPAAVSRLQKVIDGFPPRHIADYLLELSGSYGTDSFFYFDQAQFLADIDQFYNNPASPLRFDASFITLALAAFALGAQRTTMSGSRTSLPESSDDCDPGQVFFDGARPLIPDVIERSCLRAIQATFALGVFLLPQSTVELSYVYIGVALRKAVGFDLHRDTDDPSIPPREREVRSRLWWSIYSVER</sequence>
<dbReference type="PANTHER" id="PTHR47424:SF6">
    <property type="entry name" value="PROLINE UTILIZATION TRANS-ACTIVATOR"/>
    <property type="match status" value="1"/>
</dbReference>
<dbReference type="PANTHER" id="PTHR47424">
    <property type="entry name" value="REGULATORY PROTEIN GAL4"/>
    <property type="match status" value="1"/>
</dbReference>
<keyword evidence="6" id="KW-1185">Reference proteome</keyword>
<name>A0ABR1H897_9HYPO</name>
<keyword evidence="2" id="KW-0804">Transcription</keyword>
<dbReference type="Pfam" id="PF04082">
    <property type="entry name" value="Fungal_trans"/>
    <property type="match status" value="1"/>
</dbReference>
<evidence type="ECO:0000313" key="6">
    <source>
        <dbReference type="Proteomes" id="UP001498476"/>
    </source>
</evidence>
<dbReference type="InterPro" id="IPR007219">
    <property type="entry name" value="XnlR_reg_dom"/>
</dbReference>
<protein>
    <recommendedName>
        <fullName evidence="4">Xylanolytic transcriptional activator regulatory domain-containing protein</fullName>
    </recommendedName>
</protein>
<evidence type="ECO:0000256" key="1">
    <source>
        <dbReference type="ARBA" id="ARBA00023015"/>
    </source>
</evidence>
<dbReference type="InterPro" id="IPR051127">
    <property type="entry name" value="Fungal_SecMet_Regulators"/>
</dbReference>
<comment type="caution">
    <text evidence="5">The sequence shown here is derived from an EMBL/GenBank/DDBJ whole genome shotgun (WGS) entry which is preliminary data.</text>
</comment>
<gene>
    <name evidence="5" type="ORF">QQX98_004703</name>
</gene>
<dbReference type="Proteomes" id="UP001498476">
    <property type="component" value="Unassembled WGS sequence"/>
</dbReference>
<proteinExistence type="predicted"/>
<dbReference type="EMBL" id="JAZAVJ010000059">
    <property type="protein sequence ID" value="KAK7417269.1"/>
    <property type="molecule type" value="Genomic_DNA"/>
</dbReference>
<feature type="domain" description="Xylanolytic transcriptional activator regulatory" evidence="4">
    <location>
        <begin position="98"/>
        <end position="245"/>
    </location>
</feature>
<organism evidence="5 6">
    <name type="scientific">Neonectria punicea</name>
    <dbReference type="NCBI Taxonomy" id="979145"/>
    <lineage>
        <taxon>Eukaryota</taxon>
        <taxon>Fungi</taxon>
        <taxon>Dikarya</taxon>
        <taxon>Ascomycota</taxon>
        <taxon>Pezizomycotina</taxon>
        <taxon>Sordariomycetes</taxon>
        <taxon>Hypocreomycetidae</taxon>
        <taxon>Hypocreales</taxon>
        <taxon>Nectriaceae</taxon>
        <taxon>Neonectria</taxon>
    </lineage>
</organism>
<evidence type="ECO:0000256" key="3">
    <source>
        <dbReference type="ARBA" id="ARBA00023242"/>
    </source>
</evidence>
<dbReference type="CDD" id="cd12148">
    <property type="entry name" value="fungal_TF_MHR"/>
    <property type="match status" value="1"/>
</dbReference>